<dbReference type="GO" id="GO:0044550">
    <property type="term" value="P:secondary metabolite biosynthetic process"/>
    <property type="evidence" value="ECO:0007669"/>
    <property type="project" value="UniProtKB-ARBA"/>
</dbReference>
<evidence type="ECO:0000313" key="4">
    <source>
        <dbReference type="EMBL" id="KAF5192305.1"/>
    </source>
</evidence>
<evidence type="ECO:0000313" key="5">
    <source>
        <dbReference type="Proteomes" id="UP000554482"/>
    </source>
</evidence>
<organism evidence="4 5">
    <name type="scientific">Thalictrum thalictroides</name>
    <name type="common">Rue-anemone</name>
    <name type="synonym">Anemone thalictroides</name>
    <dbReference type="NCBI Taxonomy" id="46969"/>
    <lineage>
        <taxon>Eukaryota</taxon>
        <taxon>Viridiplantae</taxon>
        <taxon>Streptophyta</taxon>
        <taxon>Embryophyta</taxon>
        <taxon>Tracheophyta</taxon>
        <taxon>Spermatophyta</taxon>
        <taxon>Magnoliopsida</taxon>
        <taxon>Ranunculales</taxon>
        <taxon>Ranunculaceae</taxon>
        <taxon>Thalictroideae</taxon>
        <taxon>Thalictrum</taxon>
    </lineage>
</organism>
<evidence type="ECO:0000256" key="3">
    <source>
        <dbReference type="ARBA" id="ARBA00023004"/>
    </source>
</evidence>
<dbReference type="InterPro" id="IPR036396">
    <property type="entry name" value="Cyt_P450_sf"/>
</dbReference>
<dbReference type="InterPro" id="IPR002401">
    <property type="entry name" value="Cyt_P450_E_grp-I"/>
</dbReference>
<protein>
    <submittedName>
        <fullName evidence="4">Cytochrome p450</fullName>
    </submittedName>
</protein>
<dbReference type="EMBL" id="JABWDY010021548">
    <property type="protein sequence ID" value="KAF5192305.1"/>
    <property type="molecule type" value="Genomic_DNA"/>
</dbReference>
<reference evidence="4 5" key="1">
    <citation type="submission" date="2020-06" db="EMBL/GenBank/DDBJ databases">
        <title>Transcriptomic and genomic resources for Thalictrum thalictroides and T. hernandezii: Facilitating candidate gene discovery in an emerging model plant lineage.</title>
        <authorList>
            <person name="Arias T."/>
            <person name="Riano-Pachon D.M."/>
            <person name="Di Stilio V.S."/>
        </authorList>
    </citation>
    <scope>NUCLEOTIDE SEQUENCE [LARGE SCALE GENOMIC DNA]</scope>
    <source>
        <strain evidence="5">cv. WT478/WT964</strain>
        <tissue evidence="4">Leaves</tissue>
    </source>
</reference>
<evidence type="ECO:0000256" key="2">
    <source>
        <dbReference type="ARBA" id="ARBA00022723"/>
    </source>
</evidence>
<dbReference type="AlphaFoldDB" id="A0A7J6W7I3"/>
<keyword evidence="5" id="KW-1185">Reference proteome</keyword>
<dbReference type="Pfam" id="PF00067">
    <property type="entry name" value="p450"/>
    <property type="match status" value="1"/>
</dbReference>
<dbReference type="GO" id="GO:0016705">
    <property type="term" value="F:oxidoreductase activity, acting on paired donors, with incorporation or reduction of molecular oxygen"/>
    <property type="evidence" value="ECO:0007669"/>
    <property type="project" value="InterPro"/>
</dbReference>
<keyword evidence="2" id="KW-0479">Metal-binding</keyword>
<dbReference type="GO" id="GO:0020037">
    <property type="term" value="F:heme binding"/>
    <property type="evidence" value="ECO:0007669"/>
    <property type="project" value="InterPro"/>
</dbReference>
<keyword evidence="3" id="KW-0408">Iron</keyword>
<gene>
    <name evidence="4" type="ORF">FRX31_018108</name>
</gene>
<dbReference type="PRINTS" id="PR00463">
    <property type="entry name" value="EP450I"/>
</dbReference>
<dbReference type="GO" id="GO:0005506">
    <property type="term" value="F:iron ion binding"/>
    <property type="evidence" value="ECO:0007669"/>
    <property type="project" value="InterPro"/>
</dbReference>
<dbReference type="OrthoDB" id="1470350at2759"/>
<dbReference type="GO" id="GO:0004497">
    <property type="term" value="F:monooxygenase activity"/>
    <property type="evidence" value="ECO:0007669"/>
    <property type="project" value="InterPro"/>
</dbReference>
<comment type="caution">
    <text evidence="4">The sequence shown here is derived from an EMBL/GenBank/DDBJ whole genome shotgun (WGS) entry which is preliminary data.</text>
</comment>
<accession>A0A7J6W7I3</accession>
<feature type="non-terminal residue" evidence="4">
    <location>
        <position position="1"/>
    </location>
</feature>
<dbReference type="PANTHER" id="PTHR47955">
    <property type="entry name" value="CYTOCHROME P450 FAMILY 71 PROTEIN"/>
    <property type="match status" value="1"/>
</dbReference>
<evidence type="ECO:0000256" key="1">
    <source>
        <dbReference type="ARBA" id="ARBA00010617"/>
    </source>
</evidence>
<dbReference type="Proteomes" id="UP000554482">
    <property type="component" value="Unassembled WGS sequence"/>
</dbReference>
<dbReference type="PANTHER" id="PTHR47955:SF15">
    <property type="entry name" value="CYTOCHROME P450 71A2-LIKE"/>
    <property type="match status" value="1"/>
</dbReference>
<proteinExistence type="inferred from homology"/>
<dbReference type="InterPro" id="IPR001128">
    <property type="entry name" value="Cyt_P450"/>
</dbReference>
<name>A0A7J6W7I3_THATH</name>
<dbReference type="SUPFAM" id="SSF48264">
    <property type="entry name" value="Cytochrome P450"/>
    <property type="match status" value="1"/>
</dbReference>
<dbReference type="Gene3D" id="1.10.630.10">
    <property type="entry name" value="Cytochrome P450"/>
    <property type="match status" value="1"/>
</dbReference>
<sequence length="388" mass="44361">MLVKRFSRSFETNKCKLPPSPLKLPIIGNLHQIHGSSHHAFKSLAKKHGPLMLLHFGSKPTLVVSSAEIAMDVMKTYDHVFSSRPQLQFATRLFYGKNISFAPYGEYWKELRKVCVFQLLNSQKVQSFRFVREEEVTLMVHRIKDSASVSISVVNLSEMFISLTKDVVCRIAFGRKYNEGEAGKKFKDILKEFMYLVNVFNVGDLIPSLAWVNNLNGLNARVEKNFRDIDSFMNQVVEEHIEMKRSTLGGHDNGDNEEEDFVDVMLGIEKGDNDHGFSTKAIILDMFIAGTDTSSIVMEWAMSELMRHPNVMEEVQKEVLYLLSCLFRFFHESVVEEHIQKKRSTLGGHGNGDNEEEEDFVDVMLGIIKSDNNHGFSWDRINTKAIIL</sequence>
<comment type="similarity">
    <text evidence="1">Belongs to the cytochrome P450 family.</text>
</comment>